<evidence type="ECO:0008006" key="4">
    <source>
        <dbReference type="Google" id="ProtNLM"/>
    </source>
</evidence>
<evidence type="ECO:0000313" key="2">
    <source>
        <dbReference type="EMBL" id="TRL35767.1"/>
    </source>
</evidence>
<feature type="signal peptide" evidence="1">
    <location>
        <begin position="1"/>
        <end position="24"/>
    </location>
</feature>
<sequence length="176" mass="17748">MKSKYFGMLVSVAAALGPLTPVQAQDLKLSALTPQDFAFCLNSEALLVISATSSTETGVVITNVGNSLTNTSGKIVVAANNYYGKGAGGFWTSGMGTFTLAAGSCYNVNSMNKPTPPNPSIPWTCAATTGAASQAGATFTGVISTPTQVTPIATGYALAGVTSTLNNAPVISCPLN</sequence>
<proteinExistence type="predicted"/>
<reference evidence="2 3" key="1">
    <citation type="submission" date="2019-07" db="EMBL/GenBank/DDBJ databases">
        <title>Ln-dependent methylotrophs.</title>
        <authorList>
            <person name="Tani A."/>
        </authorList>
    </citation>
    <scope>NUCLEOTIDE SEQUENCE [LARGE SCALE GENOMIC DNA]</scope>
    <source>
        <strain evidence="2 3">SM12</strain>
    </source>
</reference>
<feature type="chain" id="PRO_5021830582" description="Protein activator of alkane oxidation PraB" evidence="1">
    <location>
        <begin position="25"/>
        <end position="176"/>
    </location>
</feature>
<protein>
    <recommendedName>
        <fullName evidence="4">Protein activator of alkane oxidation PraB</fullName>
    </recommendedName>
</protein>
<comment type="caution">
    <text evidence="2">The sequence shown here is derived from an EMBL/GenBank/DDBJ whole genome shotgun (WGS) entry which is preliminary data.</text>
</comment>
<evidence type="ECO:0000256" key="1">
    <source>
        <dbReference type="SAM" id="SignalP"/>
    </source>
</evidence>
<name>A0A549T1L0_9HYPH</name>
<organism evidence="2 3">
    <name type="scientific">Rhizobium straminoryzae</name>
    <dbReference type="NCBI Taxonomy" id="1387186"/>
    <lineage>
        <taxon>Bacteria</taxon>
        <taxon>Pseudomonadati</taxon>
        <taxon>Pseudomonadota</taxon>
        <taxon>Alphaproteobacteria</taxon>
        <taxon>Hyphomicrobiales</taxon>
        <taxon>Rhizobiaceae</taxon>
        <taxon>Rhizobium/Agrobacterium group</taxon>
        <taxon>Rhizobium</taxon>
    </lineage>
</organism>
<evidence type="ECO:0000313" key="3">
    <source>
        <dbReference type="Proteomes" id="UP000316801"/>
    </source>
</evidence>
<accession>A0A549T1L0</accession>
<dbReference type="EMBL" id="VJMG01000062">
    <property type="protein sequence ID" value="TRL35767.1"/>
    <property type="molecule type" value="Genomic_DNA"/>
</dbReference>
<dbReference type="Proteomes" id="UP000316801">
    <property type="component" value="Unassembled WGS sequence"/>
</dbReference>
<keyword evidence="1" id="KW-0732">Signal</keyword>
<keyword evidence="3" id="KW-1185">Reference proteome</keyword>
<gene>
    <name evidence="2" type="ORF">FNA46_19370</name>
</gene>
<dbReference type="RefSeq" id="WP_143126857.1">
    <property type="nucleotide sequence ID" value="NZ_VJMG01000062.1"/>
</dbReference>
<dbReference type="AlphaFoldDB" id="A0A549T1L0"/>